<evidence type="ECO:0000256" key="1">
    <source>
        <dbReference type="ARBA" id="ARBA00022553"/>
    </source>
</evidence>
<gene>
    <name evidence="4" type="ORF">A3A33_03915</name>
</gene>
<dbReference type="SMART" id="SM00448">
    <property type="entry name" value="REC"/>
    <property type="match status" value="1"/>
</dbReference>
<dbReference type="PROSITE" id="PS50110">
    <property type="entry name" value="RESPONSE_REGULATORY"/>
    <property type="match status" value="1"/>
</dbReference>
<sequence length="124" mass="13890">MAKKILIFETDAFYVEVVGTFVRLFLQHGFLATRTADEALEAVQRERPDLVILDIDVGFQEATDFAEKMRDDAATKRIPIIAIAQDESRRDQALGAGCSAFLAKPFKVRDLESLISRLLSDAEK</sequence>
<protein>
    <recommendedName>
        <fullName evidence="3">Response regulatory domain-containing protein</fullName>
    </recommendedName>
</protein>
<dbReference type="STRING" id="1802701.A3A33_03915"/>
<dbReference type="InterPro" id="IPR001789">
    <property type="entry name" value="Sig_transdc_resp-reg_receiver"/>
</dbReference>
<dbReference type="InterPro" id="IPR011006">
    <property type="entry name" value="CheY-like_superfamily"/>
</dbReference>
<proteinExistence type="predicted"/>
<accession>A0A1F8GRL4</accession>
<reference evidence="4 5" key="1">
    <citation type="journal article" date="2016" name="Nat. Commun.">
        <title>Thousands of microbial genomes shed light on interconnected biogeochemical processes in an aquifer system.</title>
        <authorList>
            <person name="Anantharaman K."/>
            <person name="Brown C.T."/>
            <person name="Hug L.A."/>
            <person name="Sharon I."/>
            <person name="Castelle C.J."/>
            <person name="Probst A.J."/>
            <person name="Thomas B.C."/>
            <person name="Singh A."/>
            <person name="Wilkins M.J."/>
            <person name="Karaoz U."/>
            <person name="Brodie E.L."/>
            <person name="Williams K.H."/>
            <person name="Hubbard S.S."/>
            <person name="Banfield J.F."/>
        </authorList>
    </citation>
    <scope>NUCLEOTIDE SEQUENCE [LARGE SCALE GENOMIC DNA]</scope>
</reference>
<dbReference type="InterPro" id="IPR050595">
    <property type="entry name" value="Bact_response_regulator"/>
</dbReference>
<dbReference type="PANTHER" id="PTHR44591:SF3">
    <property type="entry name" value="RESPONSE REGULATORY DOMAIN-CONTAINING PROTEIN"/>
    <property type="match status" value="1"/>
</dbReference>
<comment type="caution">
    <text evidence="4">The sequence shown here is derived from an EMBL/GenBank/DDBJ whole genome shotgun (WGS) entry which is preliminary data.</text>
</comment>
<dbReference type="Proteomes" id="UP000179047">
    <property type="component" value="Unassembled WGS sequence"/>
</dbReference>
<evidence type="ECO:0000259" key="3">
    <source>
        <dbReference type="PROSITE" id="PS50110"/>
    </source>
</evidence>
<dbReference type="AlphaFoldDB" id="A0A1F8GRL4"/>
<evidence type="ECO:0000313" key="5">
    <source>
        <dbReference type="Proteomes" id="UP000179047"/>
    </source>
</evidence>
<dbReference type="GO" id="GO:0000160">
    <property type="term" value="P:phosphorelay signal transduction system"/>
    <property type="evidence" value="ECO:0007669"/>
    <property type="project" value="InterPro"/>
</dbReference>
<dbReference type="Gene3D" id="3.40.50.2300">
    <property type="match status" value="1"/>
</dbReference>
<feature type="modified residue" description="4-aspartylphosphate" evidence="2">
    <location>
        <position position="54"/>
    </location>
</feature>
<feature type="domain" description="Response regulatory" evidence="3">
    <location>
        <begin position="4"/>
        <end position="119"/>
    </location>
</feature>
<dbReference type="EMBL" id="MGKP01000024">
    <property type="protein sequence ID" value="OGN28055.1"/>
    <property type="molecule type" value="Genomic_DNA"/>
</dbReference>
<keyword evidence="1 2" id="KW-0597">Phosphoprotein</keyword>
<dbReference type="PANTHER" id="PTHR44591">
    <property type="entry name" value="STRESS RESPONSE REGULATOR PROTEIN 1"/>
    <property type="match status" value="1"/>
</dbReference>
<evidence type="ECO:0000256" key="2">
    <source>
        <dbReference type="PROSITE-ProRule" id="PRU00169"/>
    </source>
</evidence>
<organism evidence="4 5">
    <name type="scientific">Candidatus Yanofskybacteria bacterium RIFCSPLOWO2_01_FULL_49_25</name>
    <dbReference type="NCBI Taxonomy" id="1802701"/>
    <lineage>
        <taxon>Bacteria</taxon>
        <taxon>Candidatus Yanofskyibacteriota</taxon>
    </lineage>
</organism>
<dbReference type="Pfam" id="PF00072">
    <property type="entry name" value="Response_reg"/>
    <property type="match status" value="1"/>
</dbReference>
<dbReference type="SUPFAM" id="SSF52172">
    <property type="entry name" value="CheY-like"/>
    <property type="match status" value="1"/>
</dbReference>
<evidence type="ECO:0000313" key="4">
    <source>
        <dbReference type="EMBL" id="OGN28055.1"/>
    </source>
</evidence>
<name>A0A1F8GRL4_9BACT</name>